<feature type="transmembrane region" description="Helical" evidence="6">
    <location>
        <begin position="51"/>
        <end position="73"/>
    </location>
</feature>
<feature type="transmembrane region" description="Helical" evidence="6">
    <location>
        <begin position="238"/>
        <end position="258"/>
    </location>
</feature>
<keyword evidence="2" id="KW-1003">Cell membrane</keyword>
<feature type="transmembrane region" description="Helical" evidence="6">
    <location>
        <begin position="94"/>
        <end position="116"/>
    </location>
</feature>
<dbReference type="Proteomes" id="UP000298860">
    <property type="component" value="Unassembled WGS sequence"/>
</dbReference>
<proteinExistence type="predicted"/>
<keyword evidence="9" id="KW-1185">Reference proteome</keyword>
<evidence type="ECO:0000256" key="1">
    <source>
        <dbReference type="ARBA" id="ARBA00004651"/>
    </source>
</evidence>
<feature type="domain" description="Copper resistance protein D" evidence="7">
    <location>
        <begin position="233"/>
        <end position="336"/>
    </location>
</feature>
<evidence type="ECO:0000256" key="2">
    <source>
        <dbReference type="ARBA" id="ARBA00022475"/>
    </source>
</evidence>
<dbReference type="EMBL" id="BJFL01000012">
    <property type="protein sequence ID" value="GDY31130.1"/>
    <property type="molecule type" value="Genomic_DNA"/>
</dbReference>
<dbReference type="Pfam" id="PF05425">
    <property type="entry name" value="CopD"/>
    <property type="match status" value="1"/>
</dbReference>
<dbReference type="InterPro" id="IPR008457">
    <property type="entry name" value="Cu-R_CopD_dom"/>
</dbReference>
<reference evidence="9" key="1">
    <citation type="submission" date="2019-04" db="EMBL/GenBank/DDBJ databases">
        <title>Draft genome sequence of Pseudonocardiaceae bacterium SL3-2-4.</title>
        <authorList>
            <person name="Ningsih F."/>
            <person name="Yokota A."/>
            <person name="Sakai Y."/>
            <person name="Nanatani K."/>
            <person name="Yabe S."/>
            <person name="Oetari A."/>
            <person name="Sjamsuridzal W."/>
        </authorList>
    </citation>
    <scope>NUCLEOTIDE SEQUENCE [LARGE SCALE GENOMIC DNA]</scope>
    <source>
        <strain evidence="9">SL3-2-4</strain>
    </source>
</reference>
<keyword evidence="5 6" id="KW-0472">Membrane</keyword>
<dbReference type="GO" id="GO:0005886">
    <property type="term" value="C:plasma membrane"/>
    <property type="evidence" value="ECO:0007669"/>
    <property type="project" value="UniProtKB-SubCell"/>
</dbReference>
<protein>
    <submittedName>
        <fullName evidence="8">Copper resistance protein CopD</fullName>
    </submittedName>
</protein>
<feature type="transmembrane region" description="Helical" evidence="6">
    <location>
        <begin position="172"/>
        <end position="193"/>
    </location>
</feature>
<comment type="caution">
    <text evidence="8">The sequence shown here is derived from an EMBL/GenBank/DDBJ whole genome shotgun (WGS) entry which is preliminary data.</text>
</comment>
<evidence type="ECO:0000313" key="8">
    <source>
        <dbReference type="EMBL" id="GDY31130.1"/>
    </source>
</evidence>
<evidence type="ECO:0000256" key="5">
    <source>
        <dbReference type="ARBA" id="ARBA00023136"/>
    </source>
</evidence>
<dbReference type="PANTHER" id="PTHR34820">
    <property type="entry name" value="INNER MEMBRANE PROTEIN YEBZ"/>
    <property type="match status" value="1"/>
</dbReference>
<name>A0A4D4J7X6_9PSEU</name>
<feature type="transmembrane region" description="Helical" evidence="6">
    <location>
        <begin position="315"/>
        <end position="336"/>
    </location>
</feature>
<feature type="transmembrane region" description="Helical" evidence="6">
    <location>
        <begin position="136"/>
        <end position="160"/>
    </location>
</feature>
<dbReference type="OrthoDB" id="3518068at2"/>
<sequence length="343" mass="35458">MTRGAVRGRTARPWLVTGLVVAAVVGVLAGTAATAQPPVPGLVGPGPMIRYGVPVARVLLDLAALVTVGLSLLPKLLGFDRPAHTEPVLAVARPAAVVTSAVWVVAALAALVLQTAELHPGEPVTVGDVAGYVRRIGAGEGLVIVAACALAYLVVAVLAVRWGETVPAELRIVVAMFAVLPLPVTGHAANTGVNLHDLSMISMELHVMAAVAWTGGLAAAVTLLATNRGLLADVLPRFSRLATIALATVAVTGVFNGWFELYLTPGIHWYTALATTGYGRLVLVKVACLVTLAALGAIIRYRLLPRIVRHERTALAGWAATELAVMGLAFGIAVVLTRTPVIS</sequence>
<dbReference type="PANTHER" id="PTHR34820:SF4">
    <property type="entry name" value="INNER MEMBRANE PROTEIN YEBZ"/>
    <property type="match status" value="1"/>
</dbReference>
<dbReference type="AlphaFoldDB" id="A0A4D4J7X6"/>
<keyword evidence="3 6" id="KW-0812">Transmembrane</keyword>
<evidence type="ECO:0000256" key="4">
    <source>
        <dbReference type="ARBA" id="ARBA00022989"/>
    </source>
</evidence>
<comment type="subcellular location">
    <subcellularLocation>
        <location evidence="1">Cell membrane</location>
        <topology evidence="1">Multi-pass membrane protein</topology>
    </subcellularLocation>
</comment>
<evidence type="ECO:0000256" key="6">
    <source>
        <dbReference type="SAM" id="Phobius"/>
    </source>
</evidence>
<keyword evidence="4 6" id="KW-1133">Transmembrane helix</keyword>
<dbReference type="InterPro" id="IPR032694">
    <property type="entry name" value="CopC/D"/>
</dbReference>
<feature type="transmembrane region" description="Helical" evidence="6">
    <location>
        <begin position="205"/>
        <end position="226"/>
    </location>
</feature>
<dbReference type="RefSeq" id="WP_137814222.1">
    <property type="nucleotide sequence ID" value="NZ_BJFL01000012.1"/>
</dbReference>
<accession>A0A4D4J7X6</accession>
<evidence type="ECO:0000256" key="3">
    <source>
        <dbReference type="ARBA" id="ARBA00022692"/>
    </source>
</evidence>
<evidence type="ECO:0000259" key="7">
    <source>
        <dbReference type="Pfam" id="PF05425"/>
    </source>
</evidence>
<evidence type="ECO:0000313" key="9">
    <source>
        <dbReference type="Proteomes" id="UP000298860"/>
    </source>
</evidence>
<gene>
    <name evidence="8" type="ORF">GTS_27630</name>
</gene>
<organism evidence="8 9">
    <name type="scientific">Gandjariella thermophila</name>
    <dbReference type="NCBI Taxonomy" id="1931992"/>
    <lineage>
        <taxon>Bacteria</taxon>
        <taxon>Bacillati</taxon>
        <taxon>Actinomycetota</taxon>
        <taxon>Actinomycetes</taxon>
        <taxon>Pseudonocardiales</taxon>
        <taxon>Pseudonocardiaceae</taxon>
        <taxon>Gandjariella</taxon>
    </lineage>
</organism>
<feature type="transmembrane region" description="Helical" evidence="6">
    <location>
        <begin position="278"/>
        <end position="303"/>
    </location>
</feature>
<dbReference type="GO" id="GO:0006825">
    <property type="term" value="P:copper ion transport"/>
    <property type="evidence" value="ECO:0007669"/>
    <property type="project" value="InterPro"/>
</dbReference>